<accession>A0A0A9H469</accession>
<reference evidence="2" key="1">
    <citation type="submission" date="2014-09" db="EMBL/GenBank/DDBJ databases">
        <authorList>
            <person name="Magalhaes I.L.F."/>
            <person name="Oliveira U."/>
            <person name="Santos F.R."/>
            <person name="Vidigal T.H.D.A."/>
            <person name="Brescovit A.D."/>
            <person name="Santos A.J."/>
        </authorList>
    </citation>
    <scope>NUCLEOTIDE SEQUENCE</scope>
    <source>
        <tissue evidence="2">Shoot tissue taken approximately 20 cm above the soil surface</tissue>
    </source>
</reference>
<evidence type="ECO:0000313" key="2">
    <source>
        <dbReference type="EMBL" id="JAE29626.1"/>
    </source>
</evidence>
<organism evidence="2">
    <name type="scientific">Arundo donax</name>
    <name type="common">Giant reed</name>
    <name type="synonym">Donax arundinaceus</name>
    <dbReference type="NCBI Taxonomy" id="35708"/>
    <lineage>
        <taxon>Eukaryota</taxon>
        <taxon>Viridiplantae</taxon>
        <taxon>Streptophyta</taxon>
        <taxon>Embryophyta</taxon>
        <taxon>Tracheophyta</taxon>
        <taxon>Spermatophyta</taxon>
        <taxon>Magnoliopsida</taxon>
        <taxon>Liliopsida</taxon>
        <taxon>Poales</taxon>
        <taxon>Poaceae</taxon>
        <taxon>PACMAD clade</taxon>
        <taxon>Arundinoideae</taxon>
        <taxon>Arundineae</taxon>
        <taxon>Arundo</taxon>
    </lineage>
</organism>
<feature type="region of interest" description="Disordered" evidence="1">
    <location>
        <begin position="1"/>
        <end position="27"/>
    </location>
</feature>
<evidence type="ECO:0000256" key="1">
    <source>
        <dbReference type="SAM" id="MobiDB-lite"/>
    </source>
</evidence>
<proteinExistence type="predicted"/>
<reference evidence="2" key="2">
    <citation type="journal article" date="2015" name="Data Brief">
        <title>Shoot transcriptome of the giant reed, Arundo donax.</title>
        <authorList>
            <person name="Barrero R.A."/>
            <person name="Guerrero F.D."/>
            <person name="Moolhuijzen P."/>
            <person name="Goolsby J.A."/>
            <person name="Tidwell J."/>
            <person name="Bellgard S.E."/>
            <person name="Bellgard M.I."/>
        </authorList>
    </citation>
    <scope>NUCLEOTIDE SEQUENCE</scope>
    <source>
        <tissue evidence="2">Shoot tissue taken approximately 20 cm above the soil surface</tissue>
    </source>
</reference>
<dbReference type="AlphaFoldDB" id="A0A0A9H469"/>
<name>A0A0A9H469_ARUDO</name>
<protein>
    <submittedName>
        <fullName evidence="2">Uncharacterized protein</fullName>
    </submittedName>
</protein>
<dbReference type="EMBL" id="GBRH01168270">
    <property type="protein sequence ID" value="JAE29626.1"/>
    <property type="molecule type" value="Transcribed_RNA"/>
</dbReference>
<sequence>MLKPQLLGIPDHELHPSQFGDSHQEPY</sequence>